<reference evidence="3" key="1">
    <citation type="journal article" date="2017" name="Cell">
        <title>Insights into land plant evolution garnered from the Marchantia polymorpha genome.</title>
        <authorList>
            <person name="Bowman J.L."/>
            <person name="Kohchi T."/>
            <person name="Yamato K.T."/>
            <person name="Jenkins J."/>
            <person name="Shu S."/>
            <person name="Ishizaki K."/>
            <person name="Yamaoka S."/>
            <person name="Nishihama R."/>
            <person name="Nakamura Y."/>
            <person name="Berger F."/>
            <person name="Adam C."/>
            <person name="Aki S.S."/>
            <person name="Althoff F."/>
            <person name="Araki T."/>
            <person name="Arteaga-Vazquez M.A."/>
            <person name="Balasubrmanian S."/>
            <person name="Barry K."/>
            <person name="Bauer D."/>
            <person name="Boehm C.R."/>
            <person name="Briginshaw L."/>
            <person name="Caballero-Perez J."/>
            <person name="Catarino B."/>
            <person name="Chen F."/>
            <person name="Chiyoda S."/>
            <person name="Chovatia M."/>
            <person name="Davies K.M."/>
            <person name="Delmans M."/>
            <person name="Demura T."/>
            <person name="Dierschke T."/>
            <person name="Dolan L."/>
            <person name="Dorantes-Acosta A.E."/>
            <person name="Eklund D.M."/>
            <person name="Florent S.N."/>
            <person name="Flores-Sandoval E."/>
            <person name="Fujiyama A."/>
            <person name="Fukuzawa H."/>
            <person name="Galik B."/>
            <person name="Grimanelli D."/>
            <person name="Grimwood J."/>
            <person name="Grossniklaus U."/>
            <person name="Hamada T."/>
            <person name="Haseloff J."/>
            <person name="Hetherington A.J."/>
            <person name="Higo A."/>
            <person name="Hirakawa Y."/>
            <person name="Hundley H.N."/>
            <person name="Ikeda Y."/>
            <person name="Inoue K."/>
            <person name="Inoue S.I."/>
            <person name="Ishida S."/>
            <person name="Jia Q."/>
            <person name="Kakita M."/>
            <person name="Kanazawa T."/>
            <person name="Kawai Y."/>
            <person name="Kawashima T."/>
            <person name="Kennedy M."/>
            <person name="Kinose K."/>
            <person name="Kinoshita T."/>
            <person name="Kohara Y."/>
            <person name="Koide E."/>
            <person name="Komatsu K."/>
            <person name="Kopischke S."/>
            <person name="Kubo M."/>
            <person name="Kyozuka J."/>
            <person name="Lagercrantz U."/>
            <person name="Lin S.S."/>
            <person name="Lindquist E."/>
            <person name="Lipzen A.M."/>
            <person name="Lu C.W."/>
            <person name="De Luna E."/>
            <person name="Martienssen R.A."/>
            <person name="Minamino N."/>
            <person name="Mizutani M."/>
            <person name="Mizutani M."/>
            <person name="Mochizuki N."/>
            <person name="Monte I."/>
            <person name="Mosher R."/>
            <person name="Nagasaki H."/>
            <person name="Nakagami H."/>
            <person name="Naramoto S."/>
            <person name="Nishitani K."/>
            <person name="Ohtani M."/>
            <person name="Okamoto T."/>
            <person name="Okumura M."/>
            <person name="Phillips J."/>
            <person name="Pollak B."/>
            <person name="Reinders A."/>
            <person name="Rovekamp M."/>
            <person name="Sano R."/>
            <person name="Sawa S."/>
            <person name="Schmid M.W."/>
            <person name="Shirakawa M."/>
            <person name="Solano R."/>
            <person name="Spunde A."/>
            <person name="Suetsugu N."/>
            <person name="Sugano S."/>
            <person name="Sugiyama A."/>
            <person name="Sun R."/>
            <person name="Suzuki Y."/>
            <person name="Takenaka M."/>
            <person name="Takezawa D."/>
            <person name="Tomogane H."/>
            <person name="Tsuzuki M."/>
            <person name="Ueda T."/>
            <person name="Umeda M."/>
            <person name="Ward J.M."/>
            <person name="Watanabe Y."/>
            <person name="Yazaki K."/>
            <person name="Yokoyama R."/>
            <person name="Yoshitake Y."/>
            <person name="Yotsui I."/>
            <person name="Zachgo S."/>
            <person name="Schmutz J."/>
        </authorList>
    </citation>
    <scope>NUCLEOTIDE SEQUENCE [LARGE SCALE GENOMIC DNA]</scope>
    <source>
        <strain evidence="3">Tak-1</strain>
    </source>
</reference>
<feature type="region of interest" description="Disordered" evidence="1">
    <location>
        <begin position="71"/>
        <end position="92"/>
    </location>
</feature>
<gene>
    <name evidence="2" type="ORF">MARPO_0146s0031</name>
</gene>
<dbReference type="AlphaFoldDB" id="A0A2R6W5T2"/>
<sequence>MQNPFPRDFLYPGLPTHTHSELVHGLKEAHLRGLLRNLAATCDESCFGQKLRGDDEHKMAIEVRSRRGTEVHGVERCRVQSSHRRRTGREEKSREVRAPWFMALNRSQLDFTGDGFVMADMTQLSSAVRTQFIQSLRCLSSKSGLPMPMPQPMPDAAAARLESAIHDEAALTERRRLESSVSDHPPQISARTSTRLRELEAQSRE</sequence>
<dbReference type="Proteomes" id="UP000244005">
    <property type="component" value="Unassembled WGS sequence"/>
</dbReference>
<dbReference type="EMBL" id="KZ772816">
    <property type="protein sequence ID" value="PTQ29215.1"/>
    <property type="molecule type" value="Genomic_DNA"/>
</dbReference>
<evidence type="ECO:0000313" key="3">
    <source>
        <dbReference type="Proteomes" id="UP000244005"/>
    </source>
</evidence>
<protein>
    <submittedName>
        <fullName evidence="2">Uncharacterized protein</fullName>
    </submittedName>
</protein>
<accession>A0A2R6W5T2</accession>
<feature type="region of interest" description="Disordered" evidence="1">
    <location>
        <begin position="174"/>
        <end position="205"/>
    </location>
</feature>
<organism evidence="2 3">
    <name type="scientific">Marchantia polymorpha</name>
    <name type="common">Common liverwort</name>
    <name type="synonym">Marchantia aquatica</name>
    <dbReference type="NCBI Taxonomy" id="3197"/>
    <lineage>
        <taxon>Eukaryota</taxon>
        <taxon>Viridiplantae</taxon>
        <taxon>Streptophyta</taxon>
        <taxon>Embryophyta</taxon>
        <taxon>Marchantiophyta</taxon>
        <taxon>Marchantiopsida</taxon>
        <taxon>Marchantiidae</taxon>
        <taxon>Marchantiales</taxon>
        <taxon>Marchantiaceae</taxon>
        <taxon>Marchantia</taxon>
    </lineage>
</organism>
<proteinExistence type="predicted"/>
<name>A0A2R6W5T2_MARPO</name>
<evidence type="ECO:0000313" key="2">
    <source>
        <dbReference type="EMBL" id="PTQ29215.1"/>
    </source>
</evidence>
<keyword evidence="3" id="KW-1185">Reference proteome</keyword>
<evidence type="ECO:0000256" key="1">
    <source>
        <dbReference type="SAM" id="MobiDB-lite"/>
    </source>
</evidence>
<feature type="compositionally biased region" description="Basic and acidic residues" evidence="1">
    <location>
        <begin position="195"/>
        <end position="205"/>
    </location>
</feature>